<feature type="compositionally biased region" description="Gly residues" evidence="2">
    <location>
        <begin position="74"/>
        <end position="113"/>
    </location>
</feature>
<comment type="caution">
    <text evidence="4">The sequence shown here is derived from an EMBL/GenBank/DDBJ whole genome shotgun (WGS) entry which is preliminary data.</text>
</comment>
<evidence type="ECO:0000256" key="1">
    <source>
        <dbReference type="PROSITE-ProRule" id="PRU00723"/>
    </source>
</evidence>
<feature type="compositionally biased region" description="Gly residues" evidence="2">
    <location>
        <begin position="39"/>
        <end position="59"/>
    </location>
</feature>
<keyword evidence="1" id="KW-0479">Metal-binding</keyword>
<evidence type="ECO:0000259" key="3">
    <source>
        <dbReference type="PROSITE" id="PS50103"/>
    </source>
</evidence>
<evidence type="ECO:0000313" key="5">
    <source>
        <dbReference type="Proteomes" id="UP001189429"/>
    </source>
</evidence>
<feature type="region of interest" description="Disordered" evidence="2">
    <location>
        <begin position="384"/>
        <end position="417"/>
    </location>
</feature>
<organism evidence="4 5">
    <name type="scientific">Prorocentrum cordatum</name>
    <dbReference type="NCBI Taxonomy" id="2364126"/>
    <lineage>
        <taxon>Eukaryota</taxon>
        <taxon>Sar</taxon>
        <taxon>Alveolata</taxon>
        <taxon>Dinophyceae</taxon>
        <taxon>Prorocentrales</taxon>
        <taxon>Prorocentraceae</taxon>
        <taxon>Prorocentrum</taxon>
    </lineage>
</organism>
<protein>
    <recommendedName>
        <fullName evidence="3">C3H1-type domain-containing protein</fullName>
    </recommendedName>
</protein>
<keyword evidence="1" id="KW-0863">Zinc-finger</keyword>
<sequence>MAWAAEWAGPPGGAKGGKPAAAGWGKPSAAPQFVPPPGGKGGAKGPGAPGKGWQGGWGGKPEAAEWEEEPPGIKGCGAGWKGGQLGPPAGQGGAAGWQAGGKAAGGRPSGGAGWQAPPSGGRDGWKGGKQASNSWGGQQGGQDEELLWEAVSAAVKPILHMENELDESKLEKRIRDAFKKGAKGLSFGARPWHALVEEYADSVMGSIFNSCGDKGWLLHIDLLLCMDAGIKDHFPPQSLRGVPPADFEQCVLAAYEKAFEEQRVGPIIWDLVTASVEGPKSKKKVFNACEAAFKESRIPGGAYPNGVQDFVAQFVDRSIALLAEETQGEPQWVLDPKDARAFFSALVDGGVVPFPLVQEHGPPPSGDPFLAWCVQEAYNRHAVNPDGSPFGSKGKGGKGGTSWASKKAKPKPKPLNPLFEGLPNGICRDFLLDKCERGDGCRFTHDEEAKAEVALRQAMAEAEKGEQGGVEEAEDSALEGLEPDAKKLKTGDFSWHAPKPDASDGHWPWPAIRAHEWELVRATGATASLIGPSDCSVDACPVRGQGASGGVRSWLRIGDRCCARCCCICLKAYEYISWRLPAGRRLFLKLVLVSIMLPLCAQVSAGSVNDDIQRQKQASSAWWLAVLGMLFAFGPCAEREADVGKIGQQGGAAMLGGRGAQCDRGGPPLPCGRRRSRGLAAGGDRAAPGGASAARGCLPGGAREDEHRLKKIPGRQHHEPPSGLTAAAGCGAGLLLELGPLALEIGRALEVSPAAPQIFNMSDAESLPADSSELNEMFSFVHKDPILFPALTKKYLSENIPEAKDPFAFVADHMWQQ</sequence>
<accession>A0ABN9Q3C9</accession>
<feature type="region of interest" description="Disordered" evidence="2">
    <location>
        <begin position="1"/>
        <end position="141"/>
    </location>
</feature>
<reference evidence="4" key="1">
    <citation type="submission" date="2023-10" db="EMBL/GenBank/DDBJ databases">
        <authorList>
            <person name="Chen Y."/>
            <person name="Shah S."/>
            <person name="Dougan E. K."/>
            <person name="Thang M."/>
            <person name="Chan C."/>
        </authorList>
    </citation>
    <scope>NUCLEOTIDE SEQUENCE [LARGE SCALE GENOMIC DNA]</scope>
</reference>
<feature type="compositionally biased region" description="Low complexity" evidence="2">
    <location>
        <begin position="17"/>
        <end position="31"/>
    </location>
</feature>
<dbReference type="Proteomes" id="UP001189429">
    <property type="component" value="Unassembled WGS sequence"/>
</dbReference>
<dbReference type="InterPro" id="IPR000571">
    <property type="entry name" value="Znf_CCCH"/>
</dbReference>
<name>A0ABN9Q3C9_9DINO</name>
<feature type="compositionally biased region" description="Low complexity" evidence="2">
    <location>
        <begin position="678"/>
        <end position="696"/>
    </location>
</feature>
<feature type="zinc finger region" description="C3H1-type" evidence="1">
    <location>
        <begin position="421"/>
        <end position="448"/>
    </location>
</feature>
<dbReference type="PROSITE" id="PS50103">
    <property type="entry name" value="ZF_C3H1"/>
    <property type="match status" value="1"/>
</dbReference>
<keyword evidence="1" id="KW-0862">Zinc</keyword>
<keyword evidence="5" id="KW-1185">Reference proteome</keyword>
<feature type="domain" description="C3H1-type" evidence="3">
    <location>
        <begin position="421"/>
        <end position="448"/>
    </location>
</feature>
<gene>
    <name evidence="4" type="ORF">PCOR1329_LOCUS7388</name>
</gene>
<dbReference type="EMBL" id="CAUYUJ010002002">
    <property type="protein sequence ID" value="CAK0798718.1"/>
    <property type="molecule type" value="Genomic_DNA"/>
</dbReference>
<feature type="region of interest" description="Disordered" evidence="2">
    <location>
        <begin position="673"/>
        <end position="700"/>
    </location>
</feature>
<proteinExistence type="predicted"/>
<evidence type="ECO:0000313" key="4">
    <source>
        <dbReference type="EMBL" id="CAK0798718.1"/>
    </source>
</evidence>
<evidence type="ECO:0000256" key="2">
    <source>
        <dbReference type="SAM" id="MobiDB-lite"/>
    </source>
</evidence>